<reference evidence="4" key="1">
    <citation type="submission" date="2015-01" db="EMBL/GenBank/DDBJ databases">
        <authorList>
            <person name="Aksoy S."/>
            <person name="Warren W."/>
            <person name="Wilson R.K."/>
        </authorList>
    </citation>
    <scope>NUCLEOTIDE SEQUENCE [LARGE SCALE GENOMIC DNA]</scope>
    <source>
        <strain evidence="4">IAEA</strain>
    </source>
</reference>
<feature type="region of interest" description="Disordered" evidence="1">
    <location>
        <begin position="870"/>
        <end position="918"/>
    </location>
</feature>
<feature type="region of interest" description="Disordered" evidence="1">
    <location>
        <begin position="1277"/>
        <end position="1307"/>
    </location>
</feature>
<feature type="region of interest" description="Disordered" evidence="1">
    <location>
        <begin position="2750"/>
        <end position="2821"/>
    </location>
</feature>
<keyword evidence="2" id="KW-0472">Membrane</keyword>
<sequence length="3394" mass="383999">MSWSLIVMIGGRGGGGGDGGGGGGGGDGGDDGDDSIEWKYSSFLAILNSCGYRISLPGAELTSIEQPIILQVLKNKVNSLREEEQIEEKIQGDSRARNNFSIDIKEQQLPNNDLHTNNLSVNNTNNLVSNSVDKSQLVDSQTYRPQTSNTSLSSSSSNSPLPRRASTPPTIQNVLDIESHLIETFDGYPNNEDEGVGIKELTPIDDELRSGTSKIERSNNVRTIIEVQPAGVVIKKPIENIHLEPSQSALVIVTALNKDKSIQSEEIEEAAEILVEDIANEAIDNYQRTHISNEIVNEIGKEEANNIPDFSAKTHEELISLEYPQNKTDLTEDYDIKHSQKQKTETQVIKVDNSLSSDLTYVVNQQLSEVTSILDSQSRLKKPAKQNGHICNQLELDCNVTDIKVVSVPSPKTRSEEEERKLFIDSLPQIQTARDADDIAQKLALDCKKEYYQSLKKYLIQNSTEKPPVPLQTYRWEDLRRAKERGGYPWTHLYKRPLGPDEEPEILLMLRKSQEIRFISESPKSIKKVRIDEQVTVKETERYLQELSEDEEDEHHSEQHLSTQLPEDLENHSLHSESFSCISDSVLATGKPKKSNRLSKVRRLFRRRRYGLRPNEDVQSLPDTFSETSRQHSLEQVTATQPTPPTGTASIYEAVKANRCFPIMKKLKNMADRQKKRLHIKRIALGKDEKIVLNEETKILKLKNSPKSQRSDIPHFIEKQDSDDILEIVELDESPSRKRKDDGRDDNEIGNGDLNNIKTLSSSSLVKPEEIIEITNFIAEKDETTMSSAAPPKKAPRLRRDHVYEEIDHPDFPAQEFNLILDATSVEALKLSLVTQDNSALKEVSTTTNIIPLDRMGSSEEDQIILADQQGTDGAKSSTNLLAPISSIDSTSSDEDRNKKQLQPVLEEESDQPEDDQHSLQQMQVVIDQTMELKPPAIRKEASPAPSEKKVTFSYVEDEAEPHREDIELSPEHIEATKEANKRKAAAAAAAIKFVKKANTFESLRRYCIMSARRSASVGALPLEKKHFVSRNESASGVSLDVRCACQYFQSDSLLPERINPIDSRPSSKLEFRHEPGCLEIIDQNVGQSQFSSSQLQPALTERNILRSGLMAGDRITQPEPDRLSIRSIGKHRSWDQTSVDISFLDKHPELEETVRSRGLVVRSISDADEPQMHGMRRQRFTSLDRMSNASGGYGRDPETISVHSGISIRRISRSPSKADLFVADLNIGSPTRLPTEQRSVSASRRSSNIDIFHMSPQINLAQAIPPDKLADISRSRSQIRSPSISPHSDYRIAKRPMSPDYMRPDENKENMLVNYSPPRSTIPPQNRPIDISQYEAEPILSDQTGDLPQKLISQPVDPPLQTLNEFESIDWSQKIMSVEDVITIEKQIPSLETETSKTPLNVNEDTKIDIVTSISQVNFEELLQEDLEITPNYVKSPESEMKINTLQLPEQSTTTSNNAQNGTNLKRAHSPERKGSTAAFNKKAAQDAMTHQEMTSNCEDIVNDAENGNSKPSYASRFMSMFSSKASDTEKQQEAPIAIKRERSPSRMTTVFSKDQPTHLQVLTGSTAIIKNKPEKEAMAVKVVETFSLKVDEMDQYMIKPKKSIQPSQSASPAQPHQTPSMPRSFCSKEDLDVELSSTDVKEAFTPIVIPRNSENSTFLAGNRSMYASEVEIPNRDSEFEFRSSSKEPSIHAHSETGGKPLFSAPILVGSHDSFTQRSSPDRFRPTRSLRSPSEQRARVPTGKFLQGRTQSQDRARLSGSTDNLPETRMTKTVSFNFEDRKSRLSEFENLNMAQSQTEKDYLERTYLSRDHEYEPIGEPSKEEDTFDKTIHAQASGEQTQQTTMEAMKQAEDVQKEMEEHFFKTAAPTPDREIEVDTSEVGDHVLDKPPKLEKKSFIASAQDRTRKMQAGLRNQAGKLRTKLRPTVKKAPSGSSKAKDRKRFKAPEFSKMKMPDIKRPDISRFKDFKRPEFTKFSKPDMSKFKLPEKISTMKLKRSKSLKENESEGALQEENIVDENREVVHKNEPIAHQKKLFNFSNFGTYPRALRKKKKPTEIESSVGTATATEATSVVPSTETQPSIESSSSPQGDRGPGPVRSRWADKFSDVSYNDSEGSRYRRYGSELESFDRESSLERRRDENEDTGSEEPTLGILGGVTDNKQFADFDEENRAIHEISNLRSGEFKRRPIVHQDSDLRSDDSKEAIGWTDKDIEKNTLLRKAEIEAEASFLKYQPEDAVTQETQSTASSGKKLVLEEIDENEFFLRKRGVSEDNIEIRQYISNAIREGYDMPVNSLERVGEPSGYGDYEVPPPKPRRLHQSYAPGNVSQAFHTPRDDYGDNMSLSQNGSDFFVAPKPPTRKFKGRSKYSLESQEAFIDDEQSNQLPYFDNDEEYLRPPSLSYKERDEILNDLNMSEKENIPLTVPMGDEVDSSVKPQPPKRQKRRREISLEKDSYINGFSGRSVSNSFLQQPEDVIVYRTEHEYHHIPLATPEKYFDSVSTIRKSISNYSNYDDRTSRGAISLEQTQYTPNERDKYLIDMNENDGYAVVRKDQVPKPTPPTRRKKFARLPGERFATMPNMRTKRSTSPPQRPPQPKAYTPATNFQTVTVRKSAHSLDAQPNYEDDYEEPGESIRPDSPRNLHSGEVINKMKYRPLPPPPRPPREKRQRSETRESELVTDYQMNGEEQFETSGQESRDDEIIQYTEEVEASTQTDPLPDDFVCEEFEITDDMKIIEPRIRTKTLEEVLRDEIGDEPEVQHQVIDSEQLSKGLQRFRDANQRSLSERSRASSVADRSKSHSRPQTPSAIVVERQLSTPVQQEDNETMVQASLVVRPIDDLELEEEQLRQDGLLTDSSQRSVSETKDDLHLTVSEASYAPSSAELDDVLGIQASDQETQQTDEEVERTLQRYRDELDEIGRQLMETAMAHELSPTPFREQVKEISDTDEIPSVEDTHLTTIKETWELSDSEPLRSDEESKMDSKGDLRSTTTLSELKPVESSGDEITLAEMAPQPPPRRKSNVTEQLSLEETTALQRIDNLELSTSQSLINREKESMLDLPCRVKDLEVERLRVNALQAGQIMVSQLHGTQITSEELECKSGNLIVKNIELPPGFIEDIVERVRKTEQSQLHSAEAKANLEGSYEKSSSPLRETLPPPKPPRLRDLEISTVSKSTEITKEIKESIQNADEGTQTEPLIEPSALQQTAVPPIFPSAEYLHSLAPLAFYNLHRPGSSPGVAESFEMPRPHYHRDRHRYQHRRSVSESEVEEDLIAEKDENELPQQKPRRRTRSAHDFSDDHDDESVAKAGRKFIALCSLSLAKIINQLTDYLRNSAANEEGQLEQQQQQPTDARNKQVPALVVLFIVITFAIIIFLVTGRNIHTHHWDYFNPPGHEGRQS</sequence>
<feature type="region of interest" description="Disordered" evidence="1">
    <location>
        <begin position="2297"/>
        <end position="2320"/>
    </location>
</feature>
<feature type="region of interest" description="Disordered" evidence="1">
    <location>
        <begin position="107"/>
        <end position="170"/>
    </location>
</feature>
<feature type="region of interest" description="Disordered" evidence="1">
    <location>
        <begin position="3131"/>
        <end position="3161"/>
    </location>
</feature>
<dbReference type="EMBL" id="JXJN01010871">
    <property type="status" value="NOT_ANNOTATED_CDS"/>
    <property type="molecule type" value="Genomic_DNA"/>
</dbReference>
<reference evidence="3" key="2">
    <citation type="submission" date="2020-05" db="UniProtKB">
        <authorList>
            <consortium name="EnsemblMetazoa"/>
        </authorList>
    </citation>
    <scope>IDENTIFICATION</scope>
    <source>
        <strain evidence="3">IAEA</strain>
    </source>
</reference>
<keyword evidence="2" id="KW-0812">Transmembrane</keyword>
<feature type="compositionally biased region" description="Basic residues" evidence="1">
    <location>
        <begin position="3247"/>
        <end position="3256"/>
    </location>
</feature>
<keyword evidence="2" id="KW-1133">Transmembrane helix</keyword>
<feature type="compositionally biased region" description="Gly residues" evidence="1">
    <location>
        <begin position="13"/>
        <end position="27"/>
    </location>
</feature>
<feature type="region of interest" description="Disordered" evidence="1">
    <location>
        <begin position="2047"/>
        <end position="2158"/>
    </location>
</feature>
<feature type="region of interest" description="Disordered" evidence="1">
    <location>
        <begin position="1865"/>
        <end position="1963"/>
    </location>
</feature>
<proteinExistence type="predicted"/>
<feature type="compositionally biased region" description="Low complexity" evidence="1">
    <location>
        <begin position="1277"/>
        <end position="1288"/>
    </location>
</feature>
<evidence type="ECO:0000256" key="1">
    <source>
        <dbReference type="SAM" id="MobiDB-lite"/>
    </source>
</evidence>
<feature type="compositionally biased region" description="Basic and acidic residues" evidence="1">
    <location>
        <begin position="1680"/>
        <end position="1698"/>
    </location>
</feature>
<feature type="compositionally biased region" description="Polar residues" evidence="1">
    <location>
        <begin position="2057"/>
        <end position="2089"/>
    </location>
</feature>
<feature type="compositionally biased region" description="Basic and acidic residues" evidence="1">
    <location>
        <begin position="2772"/>
        <end position="2786"/>
    </location>
</feature>
<protein>
    <submittedName>
        <fullName evidence="3">Uncharacterized protein</fullName>
    </submittedName>
</protein>
<evidence type="ECO:0000256" key="2">
    <source>
        <dbReference type="SAM" id="Phobius"/>
    </source>
</evidence>
<evidence type="ECO:0000313" key="3">
    <source>
        <dbReference type="EnsemblMetazoa" id="GPPI023784-PA"/>
    </source>
</evidence>
<feature type="compositionally biased region" description="Polar residues" evidence="1">
    <location>
        <begin position="1759"/>
        <end position="1768"/>
    </location>
</feature>
<feature type="transmembrane region" description="Helical" evidence="2">
    <location>
        <begin position="3352"/>
        <end position="3371"/>
    </location>
</feature>
<feature type="region of interest" description="Disordered" evidence="1">
    <location>
        <begin position="2963"/>
        <end position="2987"/>
    </location>
</feature>
<feature type="region of interest" description="Disordered" evidence="1">
    <location>
        <begin position="1447"/>
        <end position="1487"/>
    </location>
</feature>
<feature type="compositionally biased region" description="Basic and acidic residues" evidence="1">
    <location>
        <begin position="2114"/>
        <end position="2140"/>
    </location>
</feature>
<feature type="compositionally biased region" description="Polar residues" evidence="1">
    <location>
        <begin position="870"/>
        <end position="881"/>
    </location>
</feature>
<feature type="compositionally biased region" description="Basic and acidic residues" evidence="1">
    <location>
        <begin position="1945"/>
        <end position="1963"/>
    </location>
</feature>
<dbReference type="STRING" id="67801.A0A1B0BA99"/>
<feature type="compositionally biased region" description="Basic and acidic residues" evidence="1">
    <location>
        <begin position="2967"/>
        <end position="2983"/>
    </location>
</feature>
<feature type="compositionally biased region" description="Polar residues" evidence="1">
    <location>
        <begin position="2811"/>
        <end position="2821"/>
    </location>
</feature>
<accession>A0A1B0BA99</accession>
<evidence type="ECO:0000313" key="4">
    <source>
        <dbReference type="Proteomes" id="UP000092460"/>
    </source>
</evidence>
<feature type="region of interest" description="Disordered" evidence="1">
    <location>
        <begin position="615"/>
        <end position="647"/>
    </location>
</feature>
<dbReference type="VEuPathDB" id="VectorBase:GPPI023784"/>
<feature type="compositionally biased region" description="Basic and acidic residues" evidence="1">
    <location>
        <begin position="2660"/>
        <end position="2674"/>
    </location>
</feature>
<feature type="compositionally biased region" description="Low complexity" evidence="1">
    <location>
        <begin position="116"/>
        <end position="132"/>
    </location>
</feature>
<feature type="region of interest" description="Disordered" evidence="1">
    <location>
        <begin position="3247"/>
        <end position="3297"/>
    </location>
</feature>
<dbReference type="Proteomes" id="UP000092460">
    <property type="component" value="Unassembled WGS sequence"/>
</dbReference>
<feature type="region of interest" description="Disordered" evidence="1">
    <location>
        <begin position="1713"/>
        <end position="1768"/>
    </location>
</feature>
<feature type="compositionally biased region" description="Acidic residues" evidence="1">
    <location>
        <begin position="3261"/>
        <end position="3275"/>
    </location>
</feature>
<feature type="region of interest" description="Disordered" evidence="1">
    <location>
        <begin position="2550"/>
        <end position="2717"/>
    </location>
</feature>
<feature type="compositionally biased region" description="Polar residues" evidence="1">
    <location>
        <begin position="1447"/>
        <end position="1465"/>
    </location>
</feature>
<name>A0A1B0BA99_9MUSC</name>
<feature type="compositionally biased region" description="Low complexity" evidence="1">
    <location>
        <begin position="147"/>
        <end position="162"/>
    </location>
</feature>
<organism evidence="3 4">
    <name type="scientific">Glossina palpalis gambiensis</name>
    <dbReference type="NCBI Taxonomy" id="67801"/>
    <lineage>
        <taxon>Eukaryota</taxon>
        <taxon>Metazoa</taxon>
        <taxon>Ecdysozoa</taxon>
        <taxon>Arthropoda</taxon>
        <taxon>Hexapoda</taxon>
        <taxon>Insecta</taxon>
        <taxon>Pterygota</taxon>
        <taxon>Neoptera</taxon>
        <taxon>Endopterygota</taxon>
        <taxon>Diptera</taxon>
        <taxon>Brachycera</taxon>
        <taxon>Muscomorpha</taxon>
        <taxon>Hippoboscoidea</taxon>
        <taxon>Glossinidae</taxon>
        <taxon>Glossina</taxon>
    </lineage>
</organism>
<feature type="compositionally biased region" description="Low complexity" evidence="1">
    <location>
        <begin position="1605"/>
        <end position="1617"/>
    </location>
</feature>
<feature type="region of interest" description="Disordered" evidence="1">
    <location>
        <begin position="13"/>
        <end position="32"/>
    </location>
</feature>
<feature type="compositionally biased region" description="Polar residues" evidence="1">
    <location>
        <begin position="133"/>
        <end position="146"/>
    </location>
</feature>
<feature type="region of interest" description="Disordered" evidence="1">
    <location>
        <begin position="2422"/>
        <end position="2446"/>
    </location>
</feature>
<feature type="region of interest" description="Disordered" evidence="1">
    <location>
        <begin position="1680"/>
        <end position="1700"/>
    </location>
</feature>
<feature type="region of interest" description="Disordered" evidence="1">
    <location>
        <begin position="1603"/>
        <end position="1627"/>
    </location>
</feature>
<feature type="region of interest" description="Disordered" evidence="1">
    <location>
        <begin position="731"/>
        <end position="758"/>
    </location>
</feature>
<dbReference type="EnsemblMetazoa" id="GPPI023784-RA">
    <property type="protein sequence ID" value="GPPI023784-PA"/>
    <property type="gene ID" value="GPPI023784"/>
</dbReference>
<feature type="compositionally biased region" description="Low complexity" evidence="1">
    <location>
        <begin position="638"/>
        <end position="647"/>
    </location>
</feature>
<dbReference type="EMBL" id="JXJN01010872">
    <property type="status" value="NOT_ANNOTATED_CDS"/>
    <property type="molecule type" value="Genomic_DNA"/>
</dbReference>
<feature type="compositionally biased region" description="Basic and acidic residues" evidence="1">
    <location>
        <begin position="734"/>
        <end position="747"/>
    </location>
</feature>
<feature type="compositionally biased region" description="Polar residues" evidence="1">
    <location>
        <begin position="2599"/>
        <end position="2608"/>
    </location>
</feature>
<feature type="compositionally biased region" description="Basic and acidic residues" evidence="1">
    <location>
        <begin position="1871"/>
        <end position="1897"/>
    </location>
</feature>
<feature type="compositionally biased region" description="Polar residues" evidence="1">
    <location>
        <begin position="617"/>
        <end position="628"/>
    </location>
</feature>
<feature type="region of interest" description="Disordered" evidence="1">
    <location>
        <begin position="2843"/>
        <end position="2864"/>
    </location>
</feature>
<keyword evidence="4" id="KW-1185">Reference proteome</keyword>